<dbReference type="Proteomes" id="UP000321456">
    <property type="component" value="Unassembled WGS sequence"/>
</dbReference>
<dbReference type="SUPFAM" id="SSF56752">
    <property type="entry name" value="D-aminoacid aminotransferase-like PLP-dependent enzymes"/>
    <property type="match status" value="1"/>
</dbReference>
<evidence type="ECO:0000256" key="1">
    <source>
        <dbReference type="ARBA" id="ARBA00001933"/>
    </source>
</evidence>
<evidence type="ECO:0000256" key="5">
    <source>
        <dbReference type="RuleBase" id="RU004516"/>
    </source>
</evidence>
<reference evidence="6 7" key="1">
    <citation type="submission" date="2019-08" db="EMBL/GenBank/DDBJ databases">
        <title>Professor.</title>
        <authorList>
            <person name="Park J.S."/>
        </authorList>
    </citation>
    <scope>NUCLEOTIDE SEQUENCE [LARGE SCALE GENOMIC DNA]</scope>
    <source>
        <strain evidence="6 7">176CP5-101</strain>
    </source>
</reference>
<dbReference type="PROSITE" id="PS00770">
    <property type="entry name" value="AA_TRANSFER_CLASS_4"/>
    <property type="match status" value="1"/>
</dbReference>
<dbReference type="InterPro" id="IPR018300">
    <property type="entry name" value="Aminotrans_IV_CS"/>
</dbReference>
<keyword evidence="7" id="KW-1185">Reference proteome</keyword>
<proteinExistence type="inferred from homology"/>
<evidence type="ECO:0000313" key="6">
    <source>
        <dbReference type="EMBL" id="TXN36101.1"/>
    </source>
</evidence>
<dbReference type="FunFam" id="3.20.10.10:FF:000002">
    <property type="entry name" value="D-alanine aminotransferase"/>
    <property type="match status" value="1"/>
</dbReference>
<organism evidence="6 7">
    <name type="scientific">Flagellimonas hymeniacidonis</name>
    <dbReference type="NCBI Taxonomy" id="2603628"/>
    <lineage>
        <taxon>Bacteria</taxon>
        <taxon>Pseudomonadati</taxon>
        <taxon>Bacteroidota</taxon>
        <taxon>Flavobacteriia</taxon>
        <taxon>Flavobacteriales</taxon>
        <taxon>Flavobacteriaceae</taxon>
        <taxon>Flagellimonas</taxon>
    </lineage>
</organism>
<keyword evidence="6" id="KW-0808">Transferase</keyword>
<dbReference type="Gene3D" id="3.20.10.10">
    <property type="entry name" value="D-amino Acid Aminotransferase, subunit A, domain 2"/>
    <property type="match status" value="1"/>
</dbReference>
<comment type="caution">
    <text evidence="6">The sequence shown here is derived from an EMBL/GenBank/DDBJ whole genome shotgun (WGS) entry which is preliminary data.</text>
</comment>
<dbReference type="GO" id="GO:0008652">
    <property type="term" value="P:amino acid biosynthetic process"/>
    <property type="evidence" value="ECO:0007669"/>
    <property type="project" value="UniProtKB-ARBA"/>
</dbReference>
<evidence type="ECO:0000256" key="3">
    <source>
        <dbReference type="ARBA" id="ARBA00022898"/>
    </source>
</evidence>
<dbReference type="AlphaFoldDB" id="A0A5C8V428"/>
<gene>
    <name evidence="6" type="ORF">FVB32_16215</name>
</gene>
<accession>A0A5C8V428</accession>
<dbReference type="InterPro" id="IPR043132">
    <property type="entry name" value="BCAT-like_C"/>
</dbReference>
<dbReference type="InterPro" id="IPR036038">
    <property type="entry name" value="Aminotransferase-like"/>
</dbReference>
<dbReference type="InterPro" id="IPR043131">
    <property type="entry name" value="BCAT-like_N"/>
</dbReference>
<keyword evidence="6" id="KW-0032">Aminotransferase</keyword>
<dbReference type="GO" id="GO:0008483">
    <property type="term" value="F:transaminase activity"/>
    <property type="evidence" value="ECO:0007669"/>
    <property type="project" value="UniProtKB-KW"/>
</dbReference>
<dbReference type="InterPro" id="IPR001544">
    <property type="entry name" value="Aminotrans_IV"/>
</dbReference>
<dbReference type="PANTHER" id="PTHR42743">
    <property type="entry name" value="AMINO-ACID AMINOTRANSFERASE"/>
    <property type="match status" value="1"/>
</dbReference>
<evidence type="ECO:0000313" key="7">
    <source>
        <dbReference type="Proteomes" id="UP000321456"/>
    </source>
</evidence>
<evidence type="ECO:0000256" key="4">
    <source>
        <dbReference type="RuleBase" id="RU004106"/>
    </source>
</evidence>
<dbReference type="Pfam" id="PF01063">
    <property type="entry name" value="Aminotran_4"/>
    <property type="match status" value="1"/>
</dbReference>
<name>A0A5C8V428_9FLAO</name>
<dbReference type="PANTHER" id="PTHR42743:SF10">
    <property type="entry name" value="D-ALANINE AMINOTRANSFERASE"/>
    <property type="match status" value="1"/>
</dbReference>
<dbReference type="Gene3D" id="3.30.470.10">
    <property type="match status" value="1"/>
</dbReference>
<protein>
    <submittedName>
        <fullName evidence="6">Aminotransferase IV</fullName>
    </submittedName>
</protein>
<evidence type="ECO:0000256" key="2">
    <source>
        <dbReference type="ARBA" id="ARBA00009320"/>
    </source>
</evidence>
<comment type="cofactor">
    <cofactor evidence="1 5">
        <name>pyridoxal 5'-phosphate</name>
        <dbReference type="ChEBI" id="CHEBI:597326"/>
    </cofactor>
</comment>
<keyword evidence="3 5" id="KW-0663">Pyridoxal phosphate</keyword>
<sequence length="293" mass="33257">MINMANYPEKVYINGEIVPHQEAQISVFDRGFLFGDGIYEVMVQIGDDFFYGKEHLDRLTSCLKKINLNFDVSILPKEIEKLLEVSELKDKDCLVYIQVTRGVAIRKHAFPKTATPTIVMYAIPFTLPQINQNSIAAITIEDNRWHRCDIKAISLLGNVMANDHAAAQGMYESIFIRNGRITEASHCNVFFVKNNIVYTHPADTYILDGITRQIVIQLCKKLQIEVREEAILEEHLTTMDEAFLSGTTTQIASISKIDHHAYSEDGSIGPIVKRLQQAFLELKEKHKGNTINM</sequence>
<dbReference type="GO" id="GO:0046394">
    <property type="term" value="P:carboxylic acid biosynthetic process"/>
    <property type="evidence" value="ECO:0007669"/>
    <property type="project" value="UniProtKB-ARBA"/>
</dbReference>
<dbReference type="EMBL" id="VRUR01000002">
    <property type="protein sequence ID" value="TXN36101.1"/>
    <property type="molecule type" value="Genomic_DNA"/>
</dbReference>
<dbReference type="GO" id="GO:0005829">
    <property type="term" value="C:cytosol"/>
    <property type="evidence" value="ECO:0007669"/>
    <property type="project" value="TreeGrafter"/>
</dbReference>
<comment type="similarity">
    <text evidence="2 4">Belongs to the class-IV pyridoxal-phosphate-dependent aminotransferase family.</text>
</comment>
<dbReference type="InterPro" id="IPR050571">
    <property type="entry name" value="Class-IV_PLP-Dep_Aminotrnsfr"/>
</dbReference>